<reference evidence="1" key="1">
    <citation type="submission" date="2021-06" db="EMBL/GenBank/DDBJ databases">
        <authorList>
            <person name="Kallberg Y."/>
            <person name="Tangrot J."/>
            <person name="Rosling A."/>
        </authorList>
    </citation>
    <scope>NUCLEOTIDE SEQUENCE</scope>
    <source>
        <strain evidence="1">87-6 pot B 2015</strain>
    </source>
</reference>
<organism evidence="1 2">
    <name type="scientific">Funneliformis mosseae</name>
    <name type="common">Endomycorrhizal fungus</name>
    <name type="synonym">Glomus mosseae</name>
    <dbReference type="NCBI Taxonomy" id="27381"/>
    <lineage>
        <taxon>Eukaryota</taxon>
        <taxon>Fungi</taxon>
        <taxon>Fungi incertae sedis</taxon>
        <taxon>Mucoromycota</taxon>
        <taxon>Glomeromycotina</taxon>
        <taxon>Glomeromycetes</taxon>
        <taxon>Glomerales</taxon>
        <taxon>Glomeraceae</taxon>
        <taxon>Funneliformis</taxon>
    </lineage>
</organism>
<keyword evidence="2" id="KW-1185">Reference proteome</keyword>
<gene>
    <name evidence="1" type="ORF">FMOSSE_LOCUS11633</name>
</gene>
<sequence>MYKAQKSPLMHLRYEYITFFAYYNALVLIYPARASTGCSCNNPLVQVDFQQARVSAGYSCDDLLVQLKSILLHLARASAGCSYDDLLVQIKLDSALLRKIASLFSEKTTIQTAFLRYLNIFRRALTQHAYKQEVKESINISDIHEQIGQCIEPIAKNSLFFDNNIDDESYDKLLNLCDDNSNCEISEVDLNTEKPELDFVFRNNYELDLLLDNRLVDCPAIINDIMKLQLGSLP</sequence>
<dbReference type="Proteomes" id="UP000789375">
    <property type="component" value="Unassembled WGS sequence"/>
</dbReference>
<dbReference type="EMBL" id="CAJVPP010004721">
    <property type="protein sequence ID" value="CAG8654422.1"/>
    <property type="molecule type" value="Genomic_DNA"/>
</dbReference>
<accession>A0A9N9E0W1</accession>
<comment type="caution">
    <text evidence="1">The sequence shown here is derived from an EMBL/GenBank/DDBJ whole genome shotgun (WGS) entry which is preliminary data.</text>
</comment>
<name>A0A9N9E0W1_FUNMO</name>
<protein>
    <submittedName>
        <fullName evidence="1">3268_t:CDS:1</fullName>
    </submittedName>
</protein>
<dbReference type="AlphaFoldDB" id="A0A9N9E0W1"/>
<evidence type="ECO:0000313" key="1">
    <source>
        <dbReference type="EMBL" id="CAG8654422.1"/>
    </source>
</evidence>
<evidence type="ECO:0000313" key="2">
    <source>
        <dbReference type="Proteomes" id="UP000789375"/>
    </source>
</evidence>
<proteinExistence type="predicted"/>